<protein>
    <submittedName>
        <fullName evidence="1">Zinc finger CCCH domain-containing protein 6</fullName>
    </submittedName>
</protein>
<dbReference type="Proteomes" id="UP000250235">
    <property type="component" value="Unassembled WGS sequence"/>
</dbReference>
<organism evidence="1 2">
    <name type="scientific">Dorcoceras hygrometricum</name>
    <dbReference type="NCBI Taxonomy" id="472368"/>
    <lineage>
        <taxon>Eukaryota</taxon>
        <taxon>Viridiplantae</taxon>
        <taxon>Streptophyta</taxon>
        <taxon>Embryophyta</taxon>
        <taxon>Tracheophyta</taxon>
        <taxon>Spermatophyta</taxon>
        <taxon>Magnoliopsida</taxon>
        <taxon>eudicotyledons</taxon>
        <taxon>Gunneridae</taxon>
        <taxon>Pentapetalae</taxon>
        <taxon>asterids</taxon>
        <taxon>lamiids</taxon>
        <taxon>Lamiales</taxon>
        <taxon>Gesneriaceae</taxon>
        <taxon>Didymocarpoideae</taxon>
        <taxon>Trichosporeae</taxon>
        <taxon>Loxocarpinae</taxon>
        <taxon>Dorcoceras</taxon>
    </lineage>
</organism>
<keyword evidence="2" id="KW-1185">Reference proteome</keyword>
<dbReference type="AlphaFoldDB" id="A0A2Z7A4G5"/>
<name>A0A2Z7A4G5_9LAMI</name>
<proteinExistence type="predicted"/>
<reference evidence="1 2" key="1">
    <citation type="journal article" date="2015" name="Proc. Natl. Acad. Sci. U.S.A.">
        <title>The resurrection genome of Boea hygrometrica: A blueprint for survival of dehydration.</title>
        <authorList>
            <person name="Xiao L."/>
            <person name="Yang G."/>
            <person name="Zhang L."/>
            <person name="Yang X."/>
            <person name="Zhao S."/>
            <person name="Ji Z."/>
            <person name="Zhou Q."/>
            <person name="Hu M."/>
            <person name="Wang Y."/>
            <person name="Chen M."/>
            <person name="Xu Y."/>
            <person name="Jin H."/>
            <person name="Xiao X."/>
            <person name="Hu G."/>
            <person name="Bao F."/>
            <person name="Hu Y."/>
            <person name="Wan P."/>
            <person name="Li L."/>
            <person name="Deng X."/>
            <person name="Kuang T."/>
            <person name="Xiang C."/>
            <person name="Zhu J.K."/>
            <person name="Oliver M.J."/>
            <person name="He Y."/>
        </authorList>
    </citation>
    <scope>NUCLEOTIDE SEQUENCE [LARGE SCALE GENOMIC DNA]</scope>
    <source>
        <strain evidence="2">cv. XS01</strain>
    </source>
</reference>
<gene>
    <name evidence="1" type="ORF">F511_44367</name>
</gene>
<dbReference type="EMBL" id="KV019414">
    <property type="protein sequence ID" value="KZV16161.1"/>
    <property type="molecule type" value="Genomic_DNA"/>
</dbReference>
<evidence type="ECO:0000313" key="1">
    <source>
        <dbReference type="EMBL" id="KZV16161.1"/>
    </source>
</evidence>
<evidence type="ECO:0000313" key="2">
    <source>
        <dbReference type="Proteomes" id="UP000250235"/>
    </source>
</evidence>
<sequence>MESAVMTSALMSSQSAVGFQQMRKEVKKMERHLVEESAHGLKEQSQESAAVASFAYPVASSKHPDARFQSQYLNIQQKHIAVEEYTSSEAVDNLRRVRRVFKAGCQLLSSIQMAKTTRSLQKKRTQVLFPCRYFTEERCTEMERRQISQLKH</sequence>
<accession>A0A2Z7A4G5</accession>